<evidence type="ECO:0000313" key="1">
    <source>
        <dbReference type="EMBL" id="GAA4458791.1"/>
    </source>
</evidence>
<dbReference type="Proteomes" id="UP001500840">
    <property type="component" value="Unassembled WGS sequence"/>
</dbReference>
<proteinExistence type="predicted"/>
<sequence length="64" mass="7171">MGKDLESLVGLAWLTQIARGPETHGSVQVKLKKKETVDGESVQQKIDKPYKVIPPEFSLLHLMQ</sequence>
<protein>
    <submittedName>
        <fullName evidence="1">Uncharacterized protein</fullName>
    </submittedName>
</protein>
<gene>
    <name evidence="1" type="ORF">GCM10023156_37440</name>
</gene>
<reference evidence="2" key="1">
    <citation type="journal article" date="2019" name="Int. J. Syst. Evol. Microbiol.">
        <title>The Global Catalogue of Microorganisms (GCM) 10K type strain sequencing project: providing services to taxonomists for standard genome sequencing and annotation.</title>
        <authorList>
            <consortium name="The Broad Institute Genomics Platform"/>
            <consortium name="The Broad Institute Genome Sequencing Center for Infectious Disease"/>
            <person name="Wu L."/>
            <person name="Ma J."/>
        </authorList>
    </citation>
    <scope>NUCLEOTIDE SEQUENCE [LARGE SCALE GENOMIC DNA]</scope>
    <source>
        <strain evidence="2">JCM 17759</strain>
    </source>
</reference>
<dbReference type="EMBL" id="BAABGA010000046">
    <property type="protein sequence ID" value="GAA4458791.1"/>
    <property type="molecule type" value="Genomic_DNA"/>
</dbReference>
<organism evidence="1 2">
    <name type="scientific">Novipirellula rosea</name>
    <dbReference type="NCBI Taxonomy" id="1031540"/>
    <lineage>
        <taxon>Bacteria</taxon>
        <taxon>Pseudomonadati</taxon>
        <taxon>Planctomycetota</taxon>
        <taxon>Planctomycetia</taxon>
        <taxon>Pirellulales</taxon>
        <taxon>Pirellulaceae</taxon>
        <taxon>Novipirellula</taxon>
    </lineage>
</organism>
<accession>A0ABP8N1C5</accession>
<name>A0ABP8N1C5_9BACT</name>
<evidence type="ECO:0000313" key="2">
    <source>
        <dbReference type="Proteomes" id="UP001500840"/>
    </source>
</evidence>
<comment type="caution">
    <text evidence="1">The sequence shown here is derived from an EMBL/GenBank/DDBJ whole genome shotgun (WGS) entry which is preliminary data.</text>
</comment>
<keyword evidence="2" id="KW-1185">Reference proteome</keyword>